<evidence type="ECO:0000256" key="1">
    <source>
        <dbReference type="SAM" id="MobiDB-lite"/>
    </source>
</evidence>
<evidence type="ECO:0000313" key="4">
    <source>
        <dbReference type="Proteomes" id="UP000240987"/>
    </source>
</evidence>
<organism evidence="3 4">
    <name type="scientific">Photobacterium frigidiphilum</name>
    <dbReference type="NCBI Taxonomy" id="264736"/>
    <lineage>
        <taxon>Bacteria</taxon>
        <taxon>Pseudomonadati</taxon>
        <taxon>Pseudomonadota</taxon>
        <taxon>Gammaproteobacteria</taxon>
        <taxon>Vibrionales</taxon>
        <taxon>Vibrionaceae</taxon>
        <taxon>Photobacterium</taxon>
    </lineage>
</organism>
<sequence>MSLMDSWGESLSGITDSIFTGGESLVNAWFDSEAEKVASAAPEENRPKQEQAQQPTGQPIAYAPINNNMLMIGGGVVLLMMFMMLMMRGK</sequence>
<feature type="transmembrane region" description="Helical" evidence="2">
    <location>
        <begin position="69"/>
        <end position="87"/>
    </location>
</feature>
<keyword evidence="2" id="KW-1133">Transmembrane helix</keyword>
<dbReference type="EMBL" id="PYMJ01000010">
    <property type="protein sequence ID" value="PSU48271.1"/>
    <property type="molecule type" value="Genomic_DNA"/>
</dbReference>
<dbReference type="AlphaFoldDB" id="A0A2T3JH73"/>
<reference evidence="3 4" key="1">
    <citation type="submission" date="2018-01" db="EMBL/GenBank/DDBJ databases">
        <title>Whole genome sequencing of Histamine producing bacteria.</title>
        <authorList>
            <person name="Butler K."/>
        </authorList>
    </citation>
    <scope>NUCLEOTIDE SEQUENCE [LARGE SCALE GENOMIC DNA]</scope>
    <source>
        <strain evidence="3 4">JCM 12947</strain>
    </source>
</reference>
<name>A0A2T3JH73_9GAMM</name>
<dbReference type="RefSeq" id="WP_107242878.1">
    <property type="nucleotide sequence ID" value="NZ_PYMJ01000010.1"/>
</dbReference>
<evidence type="ECO:0000313" key="3">
    <source>
        <dbReference type="EMBL" id="PSU48271.1"/>
    </source>
</evidence>
<comment type="caution">
    <text evidence="3">The sequence shown here is derived from an EMBL/GenBank/DDBJ whole genome shotgun (WGS) entry which is preliminary data.</text>
</comment>
<evidence type="ECO:0000256" key="2">
    <source>
        <dbReference type="SAM" id="Phobius"/>
    </source>
</evidence>
<protein>
    <submittedName>
        <fullName evidence="3">Uncharacterized protein</fullName>
    </submittedName>
</protein>
<keyword evidence="4" id="KW-1185">Reference proteome</keyword>
<dbReference type="OrthoDB" id="5818029at2"/>
<keyword evidence="2" id="KW-0472">Membrane</keyword>
<dbReference type="Proteomes" id="UP000240987">
    <property type="component" value="Unassembled WGS sequence"/>
</dbReference>
<feature type="region of interest" description="Disordered" evidence="1">
    <location>
        <begin position="36"/>
        <end position="59"/>
    </location>
</feature>
<keyword evidence="2" id="KW-0812">Transmembrane</keyword>
<proteinExistence type="predicted"/>
<accession>A0A2T3JH73</accession>
<gene>
    <name evidence="3" type="ORF">C9J12_11655</name>
</gene>